<evidence type="ECO:0000256" key="2">
    <source>
        <dbReference type="ARBA" id="ARBA00022448"/>
    </source>
</evidence>
<feature type="domain" description="ABC transmembrane type-1" evidence="8">
    <location>
        <begin position="70"/>
        <end position="258"/>
    </location>
</feature>
<dbReference type="PROSITE" id="PS50928">
    <property type="entry name" value="ABC_TM1"/>
    <property type="match status" value="1"/>
</dbReference>
<keyword evidence="4 7" id="KW-0812">Transmembrane</keyword>
<evidence type="ECO:0000256" key="5">
    <source>
        <dbReference type="ARBA" id="ARBA00022989"/>
    </source>
</evidence>
<dbReference type="Pfam" id="PF00528">
    <property type="entry name" value="BPD_transp_1"/>
    <property type="match status" value="1"/>
</dbReference>
<name>A0A9D2S5G8_9FIRM</name>
<feature type="transmembrane region" description="Helical" evidence="7">
    <location>
        <begin position="179"/>
        <end position="201"/>
    </location>
</feature>
<keyword evidence="2 7" id="KW-0813">Transport</keyword>
<evidence type="ECO:0000313" key="10">
    <source>
        <dbReference type="Proteomes" id="UP000824208"/>
    </source>
</evidence>
<dbReference type="GO" id="GO:0005886">
    <property type="term" value="C:plasma membrane"/>
    <property type="evidence" value="ECO:0007669"/>
    <property type="project" value="UniProtKB-SubCell"/>
</dbReference>
<reference evidence="9" key="2">
    <citation type="submission" date="2021-04" db="EMBL/GenBank/DDBJ databases">
        <authorList>
            <person name="Gilroy R."/>
        </authorList>
    </citation>
    <scope>NUCLEOTIDE SEQUENCE</scope>
    <source>
        <strain evidence="9">CHK189-11263</strain>
    </source>
</reference>
<feature type="transmembrane region" description="Helical" evidence="7">
    <location>
        <begin position="139"/>
        <end position="158"/>
    </location>
</feature>
<evidence type="ECO:0000313" key="9">
    <source>
        <dbReference type="EMBL" id="HJB57402.1"/>
    </source>
</evidence>
<comment type="similarity">
    <text evidence="7">Belongs to the binding-protein-dependent transport system permease family.</text>
</comment>
<evidence type="ECO:0000256" key="1">
    <source>
        <dbReference type="ARBA" id="ARBA00004651"/>
    </source>
</evidence>
<feature type="transmembrane region" description="Helical" evidence="7">
    <location>
        <begin position="74"/>
        <end position="96"/>
    </location>
</feature>
<accession>A0A9D2S5G8</accession>
<evidence type="ECO:0000259" key="8">
    <source>
        <dbReference type="PROSITE" id="PS50928"/>
    </source>
</evidence>
<feature type="transmembrane region" description="Helical" evidence="7">
    <location>
        <begin position="12"/>
        <end position="33"/>
    </location>
</feature>
<evidence type="ECO:0000256" key="3">
    <source>
        <dbReference type="ARBA" id="ARBA00022475"/>
    </source>
</evidence>
<keyword evidence="3" id="KW-1003">Cell membrane</keyword>
<evidence type="ECO:0000256" key="7">
    <source>
        <dbReference type="RuleBase" id="RU363032"/>
    </source>
</evidence>
<reference evidence="9" key="1">
    <citation type="journal article" date="2021" name="PeerJ">
        <title>Extensive microbial diversity within the chicken gut microbiome revealed by metagenomics and culture.</title>
        <authorList>
            <person name="Gilroy R."/>
            <person name="Ravi A."/>
            <person name="Getino M."/>
            <person name="Pursley I."/>
            <person name="Horton D.L."/>
            <person name="Alikhan N.F."/>
            <person name="Baker D."/>
            <person name="Gharbi K."/>
            <person name="Hall N."/>
            <person name="Watson M."/>
            <person name="Adriaenssens E.M."/>
            <person name="Foster-Nyarko E."/>
            <person name="Jarju S."/>
            <person name="Secka A."/>
            <person name="Antonio M."/>
            <person name="Oren A."/>
            <person name="Chaudhuri R.R."/>
            <person name="La Ragione R."/>
            <person name="Hildebrand F."/>
            <person name="Pallen M.J."/>
        </authorList>
    </citation>
    <scope>NUCLEOTIDE SEQUENCE</scope>
    <source>
        <strain evidence="9">CHK189-11263</strain>
    </source>
</reference>
<dbReference type="Gene3D" id="1.10.3720.10">
    <property type="entry name" value="MetI-like"/>
    <property type="match status" value="1"/>
</dbReference>
<dbReference type="Proteomes" id="UP000824208">
    <property type="component" value="Unassembled WGS sequence"/>
</dbReference>
<feature type="transmembrane region" description="Helical" evidence="7">
    <location>
        <begin position="108"/>
        <end position="127"/>
    </location>
</feature>
<evidence type="ECO:0000256" key="4">
    <source>
        <dbReference type="ARBA" id="ARBA00022692"/>
    </source>
</evidence>
<protein>
    <submittedName>
        <fullName evidence="9">Carbohydrate ABC transporter permease</fullName>
    </submittedName>
</protein>
<gene>
    <name evidence="9" type="ORF">H9714_07615</name>
</gene>
<dbReference type="AlphaFoldDB" id="A0A9D2S5G8"/>
<dbReference type="PANTHER" id="PTHR43744:SF12">
    <property type="entry name" value="ABC TRANSPORTER PERMEASE PROTEIN MG189-RELATED"/>
    <property type="match status" value="1"/>
</dbReference>
<evidence type="ECO:0000256" key="6">
    <source>
        <dbReference type="ARBA" id="ARBA00023136"/>
    </source>
</evidence>
<dbReference type="GO" id="GO:0055085">
    <property type="term" value="P:transmembrane transport"/>
    <property type="evidence" value="ECO:0007669"/>
    <property type="project" value="InterPro"/>
</dbReference>
<dbReference type="SUPFAM" id="SSF161098">
    <property type="entry name" value="MetI-like"/>
    <property type="match status" value="1"/>
</dbReference>
<feature type="transmembrane region" description="Helical" evidence="7">
    <location>
        <begin position="235"/>
        <end position="258"/>
    </location>
</feature>
<sequence length="273" mass="30493">MKKLTSRALSALGYVFFIGLALLMLLPFAYMLVCSLQETYSPYLISFDLADYTLDNFRKTFAVSGFSLWLRNSIFISLSGVFLTLLVCSLGAYAFAKKRFAGSNALMGFLMLSMAIPFTATVVPLWLMMGKLHMIDHYFPLIAPIPSMLGLLLIRQAILSLPNELFESARVDGCRDLRIYWSIVLPVIKPILITVAILYFARSWNSFLWPLIISNTDATRTLPVGLASIQGTHTINYGITMAGALMNFLPPFLVYVFFQRYFIAGIAGTGIKN</sequence>
<dbReference type="EMBL" id="DWYC01000065">
    <property type="protein sequence ID" value="HJB57402.1"/>
    <property type="molecule type" value="Genomic_DNA"/>
</dbReference>
<proteinExistence type="inferred from homology"/>
<dbReference type="PANTHER" id="PTHR43744">
    <property type="entry name" value="ABC TRANSPORTER PERMEASE PROTEIN MG189-RELATED-RELATED"/>
    <property type="match status" value="1"/>
</dbReference>
<dbReference type="InterPro" id="IPR000515">
    <property type="entry name" value="MetI-like"/>
</dbReference>
<keyword evidence="6 7" id="KW-0472">Membrane</keyword>
<keyword evidence="5 7" id="KW-1133">Transmembrane helix</keyword>
<organism evidence="9 10">
    <name type="scientific">Candidatus Flavonifractor intestinipullorum</name>
    <dbReference type="NCBI Taxonomy" id="2838587"/>
    <lineage>
        <taxon>Bacteria</taxon>
        <taxon>Bacillati</taxon>
        <taxon>Bacillota</taxon>
        <taxon>Clostridia</taxon>
        <taxon>Eubacteriales</taxon>
        <taxon>Oscillospiraceae</taxon>
        <taxon>Flavonifractor</taxon>
    </lineage>
</organism>
<comment type="subcellular location">
    <subcellularLocation>
        <location evidence="1 7">Cell membrane</location>
        <topology evidence="1 7">Multi-pass membrane protein</topology>
    </subcellularLocation>
</comment>
<dbReference type="CDD" id="cd06261">
    <property type="entry name" value="TM_PBP2"/>
    <property type="match status" value="1"/>
</dbReference>
<dbReference type="InterPro" id="IPR035906">
    <property type="entry name" value="MetI-like_sf"/>
</dbReference>
<comment type="caution">
    <text evidence="9">The sequence shown here is derived from an EMBL/GenBank/DDBJ whole genome shotgun (WGS) entry which is preliminary data.</text>
</comment>